<sequence>MKNVSITGKFLVLLAAFGLFALGLALYAGDQITKVDSGYSSLLTAEEDAAVSLARASRTFQTMRAAISDILLTSNKEQEKKAFDEIAAAREEFNALADRAAVDMPQDNSIKDLKAQAITILDQSCSKTITLGSKALTYIDIKNATEVFFTECQPFFRTMTQSFAAKVEDLAKASTVRKADLSSTSASIYWTTIGGVIAGLVVITIFSFLMIKIWLVKPVQALSDVMKRLSDGDLAADVSGVERKDEVGGMARAVQVFKDNGLRVRNMEQEADAQRNQSEEQRRVAAERDRVQAEAMAQATSGLADGLKHLAAGDLTFQLAQPFAPDFESLREDFNLAIEQLRGTLNTVAESGASIDS</sequence>
<keyword evidence="5" id="KW-1185">Reference proteome</keyword>
<keyword evidence="1" id="KW-0175">Coiled coil</keyword>
<evidence type="ECO:0000313" key="5">
    <source>
        <dbReference type="Proteomes" id="UP000287687"/>
    </source>
</evidence>
<gene>
    <name evidence="4" type="ORF">EPK99_16880</name>
</gene>
<dbReference type="SUPFAM" id="SSF158472">
    <property type="entry name" value="HAMP domain-like"/>
    <property type="match status" value="1"/>
</dbReference>
<dbReference type="PANTHER" id="PTHR32089">
    <property type="entry name" value="METHYL-ACCEPTING CHEMOTAXIS PROTEIN MCPB"/>
    <property type="match status" value="1"/>
</dbReference>
<feature type="non-terminal residue" evidence="4">
    <location>
        <position position="357"/>
    </location>
</feature>
<keyword evidence="2" id="KW-0812">Transmembrane</keyword>
<feature type="domain" description="HAMP" evidence="3">
    <location>
        <begin position="294"/>
        <end position="346"/>
    </location>
</feature>
<dbReference type="RefSeq" id="WP_164901804.1">
    <property type="nucleotide sequence ID" value="NZ_SBIP01000004.1"/>
</dbReference>
<accession>A0A444LBZ4</accession>
<dbReference type="CDD" id="cd06225">
    <property type="entry name" value="HAMP"/>
    <property type="match status" value="1"/>
</dbReference>
<feature type="transmembrane region" description="Helical" evidence="2">
    <location>
        <begin position="188"/>
        <end position="211"/>
    </location>
</feature>
<evidence type="ECO:0000313" key="4">
    <source>
        <dbReference type="EMBL" id="RWX75383.1"/>
    </source>
</evidence>
<reference evidence="4 5" key="1">
    <citation type="submission" date="2019-01" db="EMBL/GenBank/DDBJ databases">
        <title>The draft genome of Rhizobium sp. 24NR.</title>
        <authorList>
            <person name="Liu L."/>
            <person name="Liang L."/>
            <person name="Shi S."/>
            <person name="Xu L."/>
            <person name="Wang X."/>
            <person name="Li L."/>
            <person name="Zhang X."/>
        </authorList>
    </citation>
    <scope>NUCLEOTIDE SEQUENCE [LARGE SCALE GENOMIC DNA]</scope>
    <source>
        <strain evidence="4 5">24NR</strain>
    </source>
</reference>
<feature type="coiled-coil region" evidence="1">
    <location>
        <begin position="264"/>
        <end position="296"/>
    </location>
</feature>
<dbReference type="GO" id="GO:0016020">
    <property type="term" value="C:membrane"/>
    <property type="evidence" value="ECO:0007669"/>
    <property type="project" value="InterPro"/>
</dbReference>
<evidence type="ECO:0000256" key="1">
    <source>
        <dbReference type="SAM" id="Coils"/>
    </source>
</evidence>
<evidence type="ECO:0000256" key="2">
    <source>
        <dbReference type="SAM" id="Phobius"/>
    </source>
</evidence>
<dbReference type="Gene3D" id="1.10.8.500">
    <property type="entry name" value="HAMP domain in histidine kinase"/>
    <property type="match status" value="1"/>
</dbReference>
<evidence type="ECO:0000259" key="3">
    <source>
        <dbReference type="PROSITE" id="PS50885"/>
    </source>
</evidence>
<dbReference type="SMART" id="SM00304">
    <property type="entry name" value="HAMP"/>
    <property type="match status" value="2"/>
</dbReference>
<name>A0A444LBZ4_9HYPH</name>
<dbReference type="GO" id="GO:0007165">
    <property type="term" value="P:signal transduction"/>
    <property type="evidence" value="ECO:0007669"/>
    <property type="project" value="InterPro"/>
</dbReference>
<dbReference type="Proteomes" id="UP000287687">
    <property type="component" value="Unassembled WGS sequence"/>
</dbReference>
<dbReference type="AlphaFoldDB" id="A0A444LBZ4"/>
<organism evidence="4 5">
    <name type="scientific">Neorhizobium lilium</name>
    <dbReference type="NCBI Taxonomy" id="2503024"/>
    <lineage>
        <taxon>Bacteria</taxon>
        <taxon>Pseudomonadati</taxon>
        <taxon>Pseudomonadota</taxon>
        <taxon>Alphaproteobacteria</taxon>
        <taxon>Hyphomicrobiales</taxon>
        <taxon>Rhizobiaceae</taxon>
        <taxon>Rhizobium/Agrobacterium group</taxon>
        <taxon>Neorhizobium</taxon>
    </lineage>
</organism>
<dbReference type="InterPro" id="IPR003660">
    <property type="entry name" value="HAMP_dom"/>
</dbReference>
<keyword evidence="2" id="KW-0472">Membrane</keyword>
<protein>
    <submittedName>
        <fullName evidence="4">Methyl-accepting chemotaxis protein</fullName>
    </submittedName>
</protein>
<feature type="domain" description="HAMP" evidence="3">
    <location>
        <begin position="213"/>
        <end position="266"/>
    </location>
</feature>
<dbReference type="Pfam" id="PF00672">
    <property type="entry name" value="HAMP"/>
    <property type="match status" value="1"/>
</dbReference>
<dbReference type="PROSITE" id="PS50885">
    <property type="entry name" value="HAMP"/>
    <property type="match status" value="2"/>
</dbReference>
<keyword evidence="2" id="KW-1133">Transmembrane helix</keyword>
<comment type="caution">
    <text evidence="4">The sequence shown here is derived from an EMBL/GenBank/DDBJ whole genome shotgun (WGS) entry which is preliminary data.</text>
</comment>
<proteinExistence type="predicted"/>
<dbReference type="PANTHER" id="PTHR32089:SF112">
    <property type="entry name" value="LYSOZYME-LIKE PROTEIN-RELATED"/>
    <property type="match status" value="1"/>
</dbReference>
<dbReference type="EMBL" id="SBIP01000004">
    <property type="protein sequence ID" value="RWX75383.1"/>
    <property type="molecule type" value="Genomic_DNA"/>
</dbReference>